<keyword evidence="8" id="KW-1185">Reference proteome</keyword>
<keyword evidence="3" id="KW-0378">Hydrolase</keyword>
<dbReference type="PANTHER" id="PTHR18896">
    <property type="entry name" value="PHOSPHOLIPASE D"/>
    <property type="match status" value="1"/>
</dbReference>
<dbReference type="GO" id="GO:0004630">
    <property type="term" value="F:phospholipase D activity"/>
    <property type="evidence" value="ECO:0007669"/>
    <property type="project" value="UniProtKB-EC"/>
</dbReference>
<comment type="caution">
    <text evidence="7">The sequence shown here is derived from an EMBL/GenBank/DDBJ whole genome shotgun (WGS) entry which is preliminary data.</text>
</comment>
<dbReference type="RefSeq" id="WP_253540670.1">
    <property type="nucleotide sequence ID" value="NZ_JAMYWC010000006.1"/>
</dbReference>
<evidence type="ECO:0000256" key="1">
    <source>
        <dbReference type="ARBA" id="ARBA00000798"/>
    </source>
</evidence>
<keyword evidence="2" id="KW-0677">Repeat</keyword>
<gene>
    <name evidence="7" type="ORF">NKG59_20645</name>
</gene>
<evidence type="ECO:0000256" key="2">
    <source>
        <dbReference type="ARBA" id="ARBA00022737"/>
    </source>
</evidence>
<dbReference type="Gene3D" id="3.30.870.10">
    <property type="entry name" value="Endonuclease Chain A"/>
    <property type="match status" value="2"/>
</dbReference>
<feature type="coiled-coil region" evidence="5">
    <location>
        <begin position="488"/>
        <end position="515"/>
    </location>
</feature>
<evidence type="ECO:0000313" key="7">
    <source>
        <dbReference type="EMBL" id="MCP1174778.1"/>
    </source>
</evidence>
<evidence type="ECO:0000256" key="3">
    <source>
        <dbReference type="ARBA" id="ARBA00022801"/>
    </source>
</evidence>
<reference evidence="8" key="1">
    <citation type="journal article" date="2023" name="Front. Microbiol.">
        <title>Ralstonia chuxiongensis sp. nov., Ralstonia mojiangensis sp. nov., and Ralstonia soli sp. nov., isolated from tobacco fields, are three novel species in the family Burkholderiaceae.</title>
        <authorList>
            <person name="Lu C.H."/>
            <person name="Zhang Y.Y."/>
            <person name="Jiang N."/>
            <person name="Chen W."/>
            <person name="Shao X."/>
            <person name="Zhao Z.M."/>
            <person name="Lu W.L."/>
            <person name="Hu X."/>
            <person name="Xi Y.X."/>
            <person name="Zou S.Y."/>
            <person name="Wei Q.J."/>
            <person name="Lin Z.L."/>
            <person name="Gong L."/>
            <person name="Gai X.T."/>
            <person name="Zhang L.Q."/>
            <person name="Li J.Y."/>
            <person name="Jin Y."/>
            <person name="Xia Z.Y."/>
        </authorList>
    </citation>
    <scope>NUCLEOTIDE SEQUENCE [LARGE SCALE GENOMIC DNA]</scope>
    <source>
        <strain evidence="8">21YRMH01-3</strain>
    </source>
</reference>
<evidence type="ECO:0000259" key="6">
    <source>
        <dbReference type="PROSITE" id="PS50035"/>
    </source>
</evidence>
<dbReference type="AlphaFoldDB" id="A0AA42BK72"/>
<evidence type="ECO:0000256" key="5">
    <source>
        <dbReference type="SAM" id="Coils"/>
    </source>
</evidence>
<sequence>MSRSTQTNVPIATGQCNSAVLTLPWFVQGAEYCPDPATFKPLVNGAEAFSAVYDAIAAAKHTVDIICWGFQPSMYFKRGPGGQGSLQIGDLLETMGKKNKNVKVRLLVWSDGLHAAQLSENMMPGNNGASLSAGTRSPQQQTFDWQWYRRANLTNVTRTGLPHKAAQALTDPTLFASAVYGAASGPMRNIEFATRDFAPSQHAELAWRTWLRSADTARPTGTKAINAIAMAAEPTHHQKMVLVDYETPERAVGFVMGHNTLDEYWDTDGHSCRRMAPQQGRNGAHPRQDISSRVTGPILWRLNQNFCQAWDDATGQNLKQARAGADAATKKTEARKGGDTRVMAQILRTQAQHGKDGIRDIEAMYLQAVNNATNFIYIENQYFRFPPLAEKLKNLVACYQAGGRKEPLHLFVVTNDNKEGIGPGTYNTYRMLDALGKADRIDGIAKLERTEALQTQYEAARKEQAGAQAVVLGMEEIANHDARARPGLDKASQAEKAKRDAAEKLKTEVKNAETTPIPVGEIPGLKVHICSLVAPDSPPGKEWEYVYVHAKLMIVDDVFMTLGSANINTRSMMVDSELNICHEHMGVTQPLRERLWNIHTKGMGVGKKDKSGRMDAADAFKKWGDIMKENKKRIKNGYKESPYASLVEFHYDKANRSYAD</sequence>
<dbReference type="Proteomes" id="UP001162793">
    <property type="component" value="Unassembled WGS sequence"/>
</dbReference>
<dbReference type="PROSITE" id="PS50035">
    <property type="entry name" value="PLD"/>
    <property type="match status" value="1"/>
</dbReference>
<proteinExistence type="predicted"/>
<dbReference type="GO" id="GO:0009395">
    <property type="term" value="P:phospholipid catabolic process"/>
    <property type="evidence" value="ECO:0007669"/>
    <property type="project" value="TreeGrafter"/>
</dbReference>
<dbReference type="InterPro" id="IPR001736">
    <property type="entry name" value="PLipase_D/transphosphatidylase"/>
</dbReference>
<keyword evidence="4" id="KW-0443">Lipid metabolism</keyword>
<dbReference type="InterPro" id="IPR015679">
    <property type="entry name" value="PLipase_D_fam"/>
</dbReference>
<dbReference type="SUPFAM" id="SSF56024">
    <property type="entry name" value="Phospholipase D/nuclease"/>
    <property type="match status" value="2"/>
</dbReference>
<accession>A0AA42BK72</accession>
<name>A0AA42BK72_9RALS</name>
<dbReference type="InterPro" id="IPR025202">
    <property type="entry name" value="PLD-like_dom"/>
</dbReference>
<dbReference type="EMBL" id="JAMYWC010000006">
    <property type="protein sequence ID" value="MCP1174778.1"/>
    <property type="molecule type" value="Genomic_DNA"/>
</dbReference>
<evidence type="ECO:0000313" key="8">
    <source>
        <dbReference type="Proteomes" id="UP001162793"/>
    </source>
</evidence>
<dbReference type="Pfam" id="PF13091">
    <property type="entry name" value="PLDc_2"/>
    <property type="match status" value="1"/>
</dbReference>
<dbReference type="PANTHER" id="PTHR18896:SF76">
    <property type="entry name" value="PHOSPHOLIPASE"/>
    <property type="match status" value="1"/>
</dbReference>
<comment type="catalytic activity">
    <reaction evidence="1">
        <text>a 1,2-diacyl-sn-glycero-3-phosphocholine + H2O = a 1,2-diacyl-sn-glycero-3-phosphate + choline + H(+)</text>
        <dbReference type="Rhea" id="RHEA:14445"/>
        <dbReference type="ChEBI" id="CHEBI:15354"/>
        <dbReference type="ChEBI" id="CHEBI:15377"/>
        <dbReference type="ChEBI" id="CHEBI:15378"/>
        <dbReference type="ChEBI" id="CHEBI:57643"/>
        <dbReference type="ChEBI" id="CHEBI:58608"/>
        <dbReference type="EC" id="3.1.4.4"/>
    </reaction>
</comment>
<keyword evidence="5" id="KW-0175">Coiled coil</keyword>
<protein>
    <submittedName>
        <fullName evidence="7">Phospholipase D-like domain-containing protein</fullName>
    </submittedName>
</protein>
<dbReference type="SMART" id="SM00155">
    <property type="entry name" value="PLDc"/>
    <property type="match status" value="2"/>
</dbReference>
<organism evidence="7 8">
    <name type="scientific">Ralstonia chuxiongensis</name>
    <dbReference type="NCBI Taxonomy" id="2957504"/>
    <lineage>
        <taxon>Bacteria</taxon>
        <taxon>Pseudomonadati</taxon>
        <taxon>Pseudomonadota</taxon>
        <taxon>Betaproteobacteria</taxon>
        <taxon>Burkholderiales</taxon>
        <taxon>Burkholderiaceae</taxon>
        <taxon>Ralstonia</taxon>
    </lineage>
</organism>
<evidence type="ECO:0000256" key="4">
    <source>
        <dbReference type="ARBA" id="ARBA00023098"/>
    </source>
</evidence>
<feature type="domain" description="PLD phosphodiesterase" evidence="6">
    <location>
        <begin position="544"/>
        <end position="571"/>
    </location>
</feature>